<accession>A0A5J5EHC1</accession>
<feature type="domain" description="C2H2-type" evidence="7">
    <location>
        <begin position="522"/>
        <end position="552"/>
    </location>
</feature>
<keyword evidence="9" id="KW-1185">Reference proteome</keyword>
<proteinExistence type="predicted"/>
<dbReference type="InParanoid" id="A0A5J5EHC1"/>
<dbReference type="PANTHER" id="PTHR44029:SF1">
    <property type="entry name" value="DNAJ HOMOLOG SUBFAMILY C MEMBER 21"/>
    <property type="match status" value="1"/>
</dbReference>
<feature type="region of interest" description="Disordered" evidence="5">
    <location>
        <begin position="297"/>
        <end position="328"/>
    </location>
</feature>
<evidence type="ECO:0000256" key="4">
    <source>
        <dbReference type="PROSITE-ProRule" id="PRU00042"/>
    </source>
</evidence>
<dbReference type="Pfam" id="PF00226">
    <property type="entry name" value="DnaJ"/>
    <property type="match status" value="1"/>
</dbReference>
<dbReference type="FunCoup" id="A0A5J5EHC1">
    <property type="interactions" value="938"/>
</dbReference>
<feature type="compositionally biased region" description="Acidic residues" evidence="5">
    <location>
        <begin position="300"/>
        <end position="328"/>
    </location>
</feature>
<protein>
    <recommendedName>
        <fullName evidence="10">DnaJ domain-containing protein</fullName>
    </recommendedName>
</protein>
<dbReference type="PROSITE" id="PS50157">
    <property type="entry name" value="ZINC_FINGER_C2H2_2"/>
    <property type="match status" value="2"/>
</dbReference>
<feature type="domain" description="C2H2-type" evidence="7">
    <location>
        <begin position="331"/>
        <end position="355"/>
    </location>
</feature>
<dbReference type="InterPro" id="IPR013087">
    <property type="entry name" value="Znf_C2H2_type"/>
</dbReference>
<gene>
    <name evidence="8" type="ORF">FN846DRAFT_1000133</name>
</gene>
<comment type="caution">
    <text evidence="8">The sequence shown here is derived from an EMBL/GenBank/DDBJ whole genome shotgun (WGS) entry which is preliminary data.</text>
</comment>
<feature type="domain" description="J" evidence="6">
    <location>
        <begin position="26"/>
        <end position="92"/>
    </location>
</feature>
<dbReference type="InterPro" id="IPR051964">
    <property type="entry name" value="Chaperone_stress_response"/>
</dbReference>
<feature type="compositionally biased region" description="Acidic residues" evidence="5">
    <location>
        <begin position="388"/>
        <end position="410"/>
    </location>
</feature>
<dbReference type="EMBL" id="VXIS01000336">
    <property type="protein sequence ID" value="KAA8894493.1"/>
    <property type="molecule type" value="Genomic_DNA"/>
</dbReference>
<keyword evidence="3" id="KW-0862">Zinc</keyword>
<feature type="compositionally biased region" description="Basic and acidic residues" evidence="5">
    <location>
        <begin position="260"/>
        <end position="281"/>
    </location>
</feature>
<name>A0A5J5EHC1_9PEZI</name>
<evidence type="ECO:0000313" key="8">
    <source>
        <dbReference type="EMBL" id="KAA8894493.1"/>
    </source>
</evidence>
<dbReference type="Pfam" id="PF12171">
    <property type="entry name" value="zf-C2H2_jaz"/>
    <property type="match status" value="1"/>
</dbReference>
<keyword evidence="2 4" id="KW-0863">Zinc-finger</keyword>
<feature type="compositionally biased region" description="Low complexity" evidence="5">
    <location>
        <begin position="422"/>
        <end position="433"/>
    </location>
</feature>
<dbReference type="GO" id="GO:0008270">
    <property type="term" value="F:zinc ion binding"/>
    <property type="evidence" value="ECO:0007669"/>
    <property type="project" value="UniProtKB-KW"/>
</dbReference>
<evidence type="ECO:0000256" key="5">
    <source>
        <dbReference type="SAM" id="MobiDB-lite"/>
    </source>
</evidence>
<evidence type="ECO:0000313" key="9">
    <source>
        <dbReference type="Proteomes" id="UP000326924"/>
    </source>
</evidence>
<keyword evidence="1" id="KW-0479">Metal-binding</keyword>
<dbReference type="PROSITE" id="PS50076">
    <property type="entry name" value="DNAJ_2"/>
    <property type="match status" value="1"/>
</dbReference>
<feature type="region of interest" description="Disordered" evidence="5">
    <location>
        <begin position="543"/>
        <end position="567"/>
    </location>
</feature>
<dbReference type="SMART" id="SM00355">
    <property type="entry name" value="ZnF_C2H2"/>
    <property type="match status" value="2"/>
</dbReference>
<reference evidence="8 9" key="1">
    <citation type="submission" date="2019-09" db="EMBL/GenBank/DDBJ databases">
        <title>Draft genome of the ectomycorrhizal ascomycete Sphaerosporella brunnea.</title>
        <authorList>
            <consortium name="DOE Joint Genome Institute"/>
            <person name="Benucci G.M."/>
            <person name="Marozzi G."/>
            <person name="Antonielli L."/>
            <person name="Sanchez S."/>
            <person name="Marco P."/>
            <person name="Wang X."/>
            <person name="Falini L.B."/>
            <person name="Barry K."/>
            <person name="Haridas S."/>
            <person name="Lipzen A."/>
            <person name="Labutti K."/>
            <person name="Grigoriev I.V."/>
            <person name="Murat C."/>
            <person name="Martin F."/>
            <person name="Albertini E."/>
            <person name="Donnini D."/>
            <person name="Bonito G."/>
        </authorList>
    </citation>
    <scope>NUCLEOTIDE SEQUENCE [LARGE SCALE GENOMIC DNA]</scope>
    <source>
        <strain evidence="8 9">Sb_GMNB300</strain>
    </source>
</reference>
<evidence type="ECO:0000259" key="6">
    <source>
        <dbReference type="PROSITE" id="PS50076"/>
    </source>
</evidence>
<dbReference type="InterPro" id="IPR036236">
    <property type="entry name" value="Znf_C2H2_sf"/>
</dbReference>
<dbReference type="Gene3D" id="3.30.160.60">
    <property type="entry name" value="Classic Zinc Finger"/>
    <property type="match status" value="1"/>
</dbReference>
<dbReference type="InterPro" id="IPR036869">
    <property type="entry name" value="J_dom_sf"/>
</dbReference>
<dbReference type="InterPro" id="IPR003604">
    <property type="entry name" value="Matrin/U1-like-C_Znf_C2H2"/>
</dbReference>
<dbReference type="PROSITE" id="PS00028">
    <property type="entry name" value="ZINC_FINGER_C2H2_1"/>
    <property type="match status" value="1"/>
</dbReference>
<dbReference type="Pfam" id="PF21884">
    <property type="entry name" value="ZUO1-like_ZHD"/>
    <property type="match status" value="1"/>
</dbReference>
<dbReference type="SUPFAM" id="SSF46565">
    <property type="entry name" value="Chaperone J-domain"/>
    <property type="match status" value="1"/>
</dbReference>
<dbReference type="SMART" id="SM00271">
    <property type="entry name" value="DnaJ"/>
    <property type="match status" value="1"/>
</dbReference>
<dbReference type="CDD" id="cd06257">
    <property type="entry name" value="DnaJ"/>
    <property type="match status" value="1"/>
</dbReference>
<feature type="compositionally biased region" description="Basic and acidic residues" evidence="5">
    <location>
        <begin position="367"/>
        <end position="387"/>
    </location>
</feature>
<dbReference type="PANTHER" id="PTHR44029">
    <property type="entry name" value="DNAJ HOMOLOG SUBFAMILY C MEMBER 21"/>
    <property type="match status" value="1"/>
</dbReference>
<dbReference type="Proteomes" id="UP000326924">
    <property type="component" value="Unassembled WGS sequence"/>
</dbReference>
<dbReference type="GO" id="GO:0003676">
    <property type="term" value="F:nucleic acid binding"/>
    <property type="evidence" value="ECO:0007669"/>
    <property type="project" value="InterPro"/>
</dbReference>
<dbReference type="SMART" id="SM00451">
    <property type="entry name" value="ZnF_U1"/>
    <property type="match status" value="1"/>
</dbReference>
<dbReference type="InterPro" id="IPR001623">
    <property type="entry name" value="DnaJ_domain"/>
</dbReference>
<dbReference type="InterPro" id="IPR018253">
    <property type="entry name" value="DnaJ_domain_CS"/>
</dbReference>
<dbReference type="InterPro" id="IPR022755">
    <property type="entry name" value="Znf_C2H2_jaz"/>
</dbReference>
<evidence type="ECO:0000256" key="2">
    <source>
        <dbReference type="ARBA" id="ARBA00022771"/>
    </source>
</evidence>
<dbReference type="FunFam" id="1.10.287.110:FF:000046">
    <property type="entry name" value="dnaJ homolog subfamily C member 21"/>
    <property type="match status" value="1"/>
</dbReference>
<dbReference type="SUPFAM" id="SSF57667">
    <property type="entry name" value="beta-beta-alpha zinc fingers"/>
    <property type="match status" value="1"/>
</dbReference>
<dbReference type="Gene3D" id="1.10.287.110">
    <property type="entry name" value="DnaJ domain"/>
    <property type="match status" value="1"/>
</dbReference>
<evidence type="ECO:0000256" key="1">
    <source>
        <dbReference type="ARBA" id="ARBA00022723"/>
    </source>
</evidence>
<dbReference type="PROSITE" id="PS00636">
    <property type="entry name" value="DNAJ_1"/>
    <property type="match status" value="1"/>
</dbReference>
<feature type="region of interest" description="Disordered" evidence="5">
    <location>
        <begin position="367"/>
        <end position="503"/>
    </location>
</feature>
<organism evidence="8 9">
    <name type="scientific">Sphaerosporella brunnea</name>
    <dbReference type="NCBI Taxonomy" id="1250544"/>
    <lineage>
        <taxon>Eukaryota</taxon>
        <taxon>Fungi</taxon>
        <taxon>Dikarya</taxon>
        <taxon>Ascomycota</taxon>
        <taxon>Pezizomycotina</taxon>
        <taxon>Pezizomycetes</taxon>
        <taxon>Pezizales</taxon>
        <taxon>Pyronemataceae</taxon>
        <taxon>Sphaerosporella</taxon>
    </lineage>
</organism>
<dbReference type="OrthoDB" id="5894at2759"/>
<dbReference type="InterPro" id="IPR054076">
    <property type="entry name" value="ZUO1-like_ZHD"/>
</dbReference>
<evidence type="ECO:0008006" key="10">
    <source>
        <dbReference type="Google" id="ProtNLM"/>
    </source>
</evidence>
<feature type="compositionally biased region" description="Basic and acidic residues" evidence="5">
    <location>
        <begin position="456"/>
        <end position="466"/>
    </location>
</feature>
<evidence type="ECO:0000256" key="3">
    <source>
        <dbReference type="ARBA" id="ARBA00022833"/>
    </source>
</evidence>
<feature type="compositionally biased region" description="Basic residues" evidence="5">
    <location>
        <begin position="493"/>
        <end position="503"/>
    </location>
</feature>
<feature type="region of interest" description="Disordered" evidence="5">
    <location>
        <begin position="254"/>
        <end position="281"/>
    </location>
</feature>
<dbReference type="PRINTS" id="PR00625">
    <property type="entry name" value="JDOMAIN"/>
</dbReference>
<dbReference type="GO" id="GO:0005737">
    <property type="term" value="C:cytoplasm"/>
    <property type="evidence" value="ECO:0007669"/>
    <property type="project" value="TreeGrafter"/>
</dbReference>
<evidence type="ECO:0000259" key="7">
    <source>
        <dbReference type="PROSITE" id="PS50157"/>
    </source>
</evidence>
<sequence length="567" mass="64065">MGQAPSSGAGSDTPRSDAAAASTKTCYYKLLSIERTATQEEIKKAYRKKALELHPDRNYNDVERATRLFAEVQTAYEILSDPQERAWYDSHRDAILRGHQPGDTSNGGGRPVDVTTSEDVLSWFSQFSVRISFDDSDPRGFYAVLRKAFDTLADEEIKAAEWEGVEPVHYPSFGGARDKYESGHVRDFYLAWTGFSTRKNFSWCDLYNYADAPDRRIKRVMEKENIKAREHARREFNDTVVSFVKFVRKRDPRFTPNTQSEKERQAELLKKSKEQAVRQRAENAKKMAEYKAADWTMVVSEEEEEVTEEEEGGDGEEGTESKEEEEEEQRYECVVCKKVFGSQGQMNAHERSKKHIKAVQQLKRQMMKENKDFDLDRDVRGRASKPVEEEEEYEVMDDEDELLAAEEDILEDGRNHTDEVTETAPTTTETGSPEPEKLAMSSEPEPANSDEDEYVSAEKFRSRVTGEGDIEGISRGLASATLSDDEGSSAGKKIGKAKAKRAKKAQQAAAAAEEQKNQVSDFNCSSCMEYFSSKTKLFKHLKEKPSHAKLIPISNGGGGGKKKKGKR</sequence>
<dbReference type="AlphaFoldDB" id="A0A5J5EHC1"/>